<name>A0A0F9N2H4_9ZZZZ</name>
<proteinExistence type="predicted"/>
<sequence length="79" mass="9157">MSIEIIKERGKKEEIPLVGIGREGEIILPHTDPNRHYVWYTQTNFITVCDYPFISAIKRSNARPIYKGGEINIILEKQN</sequence>
<evidence type="ECO:0000313" key="1">
    <source>
        <dbReference type="EMBL" id="KKM82985.1"/>
    </source>
</evidence>
<accession>A0A0F9N2H4</accession>
<dbReference type="AlphaFoldDB" id="A0A0F9N2H4"/>
<gene>
    <name evidence="1" type="ORF">LCGC14_1313900</name>
</gene>
<comment type="caution">
    <text evidence="1">The sequence shown here is derived from an EMBL/GenBank/DDBJ whole genome shotgun (WGS) entry which is preliminary data.</text>
</comment>
<dbReference type="EMBL" id="LAZR01007782">
    <property type="protein sequence ID" value="KKM82985.1"/>
    <property type="molecule type" value="Genomic_DNA"/>
</dbReference>
<organism evidence="1">
    <name type="scientific">marine sediment metagenome</name>
    <dbReference type="NCBI Taxonomy" id="412755"/>
    <lineage>
        <taxon>unclassified sequences</taxon>
        <taxon>metagenomes</taxon>
        <taxon>ecological metagenomes</taxon>
    </lineage>
</organism>
<protein>
    <submittedName>
        <fullName evidence="1">Uncharacterized protein</fullName>
    </submittedName>
</protein>
<reference evidence="1" key="1">
    <citation type="journal article" date="2015" name="Nature">
        <title>Complex archaea that bridge the gap between prokaryotes and eukaryotes.</title>
        <authorList>
            <person name="Spang A."/>
            <person name="Saw J.H."/>
            <person name="Jorgensen S.L."/>
            <person name="Zaremba-Niedzwiedzka K."/>
            <person name="Martijn J."/>
            <person name="Lind A.E."/>
            <person name="van Eijk R."/>
            <person name="Schleper C."/>
            <person name="Guy L."/>
            <person name="Ettema T.J."/>
        </authorList>
    </citation>
    <scope>NUCLEOTIDE SEQUENCE</scope>
</reference>